<accession>A0A9X2ADV7</accession>
<evidence type="ECO:0000313" key="2">
    <source>
        <dbReference type="Proteomes" id="UP001139263"/>
    </source>
</evidence>
<proteinExistence type="predicted"/>
<protein>
    <submittedName>
        <fullName evidence="1">Uncharacterized protein</fullName>
    </submittedName>
</protein>
<organism evidence="1 2">
    <name type="scientific">Sulfoacidibacillus ferrooxidans</name>
    <dbReference type="NCBI Taxonomy" id="2005001"/>
    <lineage>
        <taxon>Bacteria</taxon>
        <taxon>Bacillati</taxon>
        <taxon>Bacillota</taxon>
        <taxon>Bacilli</taxon>
        <taxon>Bacillales</taxon>
        <taxon>Alicyclobacillaceae</taxon>
        <taxon>Sulfoacidibacillus</taxon>
    </lineage>
</organism>
<comment type="caution">
    <text evidence="1">The sequence shown here is derived from an EMBL/GenBank/DDBJ whole genome shotgun (WGS) entry which is preliminary data.</text>
</comment>
<dbReference type="Proteomes" id="UP001139263">
    <property type="component" value="Unassembled WGS sequence"/>
</dbReference>
<dbReference type="EMBL" id="JALBUF010000001">
    <property type="protein sequence ID" value="MCI0182486.1"/>
    <property type="molecule type" value="Genomic_DNA"/>
</dbReference>
<sequence>MEMPKRQHCIGNTVITVHGSLVAHTFDEQLAWTAHEAQSGALWIEEFVDLAKCILLEGSVEDRSED</sequence>
<reference evidence="1" key="1">
    <citation type="submission" date="2022-03" db="EMBL/GenBank/DDBJ databases">
        <title>Draft Genome Sequence of Firmicute Strain S0AB, a Heterotrophic Iron/Sulfur-Oxidizing Extreme Acidophile.</title>
        <authorList>
            <person name="Vergara E."/>
            <person name="Pakostova E."/>
            <person name="Johnson D.B."/>
            <person name="Holmes D.S."/>
        </authorList>
    </citation>
    <scope>NUCLEOTIDE SEQUENCE</scope>
    <source>
        <strain evidence="1">S0AB</strain>
    </source>
</reference>
<gene>
    <name evidence="1" type="ORF">MM817_00746</name>
</gene>
<evidence type="ECO:0000313" key="1">
    <source>
        <dbReference type="EMBL" id="MCI0182486.1"/>
    </source>
</evidence>
<keyword evidence="2" id="KW-1185">Reference proteome</keyword>
<dbReference type="AlphaFoldDB" id="A0A9X2ADV7"/>
<name>A0A9X2ADV7_9BACL</name>
<dbReference type="RefSeq" id="WP_241712076.1">
    <property type="nucleotide sequence ID" value="NZ_JALBUF010000001.1"/>
</dbReference>